<gene>
    <name evidence="1" type="ORF">PVK06_018423</name>
</gene>
<evidence type="ECO:0000313" key="2">
    <source>
        <dbReference type="Proteomes" id="UP001358586"/>
    </source>
</evidence>
<dbReference type="EMBL" id="JARKNE010000005">
    <property type="protein sequence ID" value="KAK5834541.1"/>
    <property type="molecule type" value="Genomic_DNA"/>
</dbReference>
<sequence length="88" mass="9666">MSSVLVYMQEPMKSLKATCEEFIMAVTKQVVDPTLSFVAKPGYSSGGATLRLCELRARNKSLADQTTRCTGNWSSQVLRSIATISVYL</sequence>
<dbReference type="Proteomes" id="UP001358586">
    <property type="component" value="Chromosome 5"/>
</dbReference>
<comment type="caution">
    <text evidence="1">The sequence shown here is derived from an EMBL/GenBank/DDBJ whole genome shotgun (WGS) entry which is preliminary data.</text>
</comment>
<reference evidence="1 2" key="1">
    <citation type="submission" date="2023-03" db="EMBL/GenBank/DDBJ databases">
        <title>WGS of Gossypium arboreum.</title>
        <authorList>
            <person name="Yu D."/>
        </authorList>
    </citation>
    <scope>NUCLEOTIDE SEQUENCE [LARGE SCALE GENOMIC DNA]</scope>
    <source>
        <tissue evidence="1">Leaf</tissue>
    </source>
</reference>
<protein>
    <submittedName>
        <fullName evidence="1">Uncharacterized protein</fullName>
    </submittedName>
</protein>
<organism evidence="1 2">
    <name type="scientific">Gossypium arboreum</name>
    <name type="common">Tree cotton</name>
    <name type="synonym">Gossypium nanking</name>
    <dbReference type="NCBI Taxonomy" id="29729"/>
    <lineage>
        <taxon>Eukaryota</taxon>
        <taxon>Viridiplantae</taxon>
        <taxon>Streptophyta</taxon>
        <taxon>Embryophyta</taxon>
        <taxon>Tracheophyta</taxon>
        <taxon>Spermatophyta</taxon>
        <taxon>Magnoliopsida</taxon>
        <taxon>eudicotyledons</taxon>
        <taxon>Gunneridae</taxon>
        <taxon>Pentapetalae</taxon>
        <taxon>rosids</taxon>
        <taxon>malvids</taxon>
        <taxon>Malvales</taxon>
        <taxon>Malvaceae</taxon>
        <taxon>Malvoideae</taxon>
        <taxon>Gossypium</taxon>
    </lineage>
</organism>
<accession>A0ABR0Q5S5</accession>
<name>A0ABR0Q5S5_GOSAR</name>
<proteinExistence type="predicted"/>
<evidence type="ECO:0000313" key="1">
    <source>
        <dbReference type="EMBL" id="KAK5834541.1"/>
    </source>
</evidence>
<keyword evidence="2" id="KW-1185">Reference proteome</keyword>